<feature type="region of interest" description="Disordered" evidence="1">
    <location>
        <begin position="1"/>
        <end position="20"/>
    </location>
</feature>
<gene>
    <name evidence="2" type="ORF">CBM2589_B10264</name>
</gene>
<proteinExistence type="predicted"/>
<evidence type="ECO:0000256" key="1">
    <source>
        <dbReference type="SAM" id="MobiDB-lite"/>
    </source>
</evidence>
<evidence type="ECO:0000313" key="2">
    <source>
        <dbReference type="EMBL" id="SOY39983.1"/>
    </source>
</evidence>
<dbReference type="AlphaFoldDB" id="A0A975WNQ7"/>
<reference evidence="2 3" key="1">
    <citation type="submission" date="2018-01" db="EMBL/GenBank/DDBJ databases">
        <authorList>
            <person name="Clerissi C."/>
        </authorList>
    </citation>
    <scope>NUCLEOTIDE SEQUENCE [LARGE SCALE GENOMIC DNA]</scope>
    <source>
        <strain evidence="2">Cupriavidus taiwanensis STM 3521</strain>
    </source>
</reference>
<organism evidence="2 3">
    <name type="scientific">Cupriavidus taiwanensis</name>
    <dbReference type="NCBI Taxonomy" id="164546"/>
    <lineage>
        <taxon>Bacteria</taxon>
        <taxon>Pseudomonadati</taxon>
        <taxon>Pseudomonadota</taxon>
        <taxon>Betaproteobacteria</taxon>
        <taxon>Burkholderiales</taxon>
        <taxon>Burkholderiaceae</taxon>
        <taxon>Cupriavidus</taxon>
    </lineage>
</organism>
<dbReference type="EMBL" id="OFSP01000001">
    <property type="protein sequence ID" value="SOY39983.1"/>
    <property type="molecule type" value="Genomic_DNA"/>
</dbReference>
<dbReference type="Proteomes" id="UP000256297">
    <property type="component" value="Chromosome CBM2589_b"/>
</dbReference>
<sequence>MRADCLLPSPARGRGAGGEGRSFYEVTRCRLCQAPALSPTPLPQAGEGSLLQAMLVLPRPPKSVPYSPPWSPPPSASTRN</sequence>
<comment type="caution">
    <text evidence="2">The sequence shown here is derived from an EMBL/GenBank/DDBJ whole genome shotgun (WGS) entry which is preliminary data.</text>
</comment>
<name>A0A975WNQ7_9BURK</name>
<feature type="region of interest" description="Disordered" evidence="1">
    <location>
        <begin position="60"/>
        <end position="80"/>
    </location>
</feature>
<protein>
    <submittedName>
        <fullName evidence="2">Uncharacterized protein</fullName>
    </submittedName>
</protein>
<evidence type="ECO:0000313" key="3">
    <source>
        <dbReference type="Proteomes" id="UP000256297"/>
    </source>
</evidence>
<accession>A0A975WNQ7</accession>